<dbReference type="EMBL" id="LZEU01000001">
    <property type="protein sequence ID" value="MBC9251851.1"/>
    <property type="molecule type" value="Genomic_DNA"/>
</dbReference>
<organism evidence="2 3">
    <name type="scientific">Aquipseudomonas alcaligenes</name>
    <name type="common">Pseudomonas alcaligenes</name>
    <dbReference type="NCBI Taxonomy" id="43263"/>
    <lineage>
        <taxon>Bacteria</taxon>
        <taxon>Pseudomonadati</taxon>
        <taxon>Pseudomonadota</taxon>
        <taxon>Gammaproteobacteria</taxon>
        <taxon>Pseudomonadales</taxon>
        <taxon>Pseudomonadaceae</taxon>
        <taxon>Aquipseudomonas</taxon>
    </lineage>
</organism>
<evidence type="ECO:0000313" key="3">
    <source>
        <dbReference type="Proteomes" id="UP000744555"/>
    </source>
</evidence>
<sequence length="67" mass="7353">MSDPLKRATAKPPPTVGEGCLSRYDLEALQPEDGTEFAGAAELWEQLRQEQDAPAEETEAQARPARQ</sequence>
<dbReference type="RefSeq" id="WP_187807337.1">
    <property type="nucleotide sequence ID" value="NZ_LZEU01000001.1"/>
</dbReference>
<feature type="region of interest" description="Disordered" evidence="1">
    <location>
        <begin position="44"/>
        <end position="67"/>
    </location>
</feature>
<proteinExistence type="predicted"/>
<protein>
    <recommendedName>
        <fullName evidence="4">Conjugal transfer protein TraD</fullName>
    </recommendedName>
</protein>
<evidence type="ECO:0008006" key="4">
    <source>
        <dbReference type="Google" id="ProtNLM"/>
    </source>
</evidence>
<name>A0ABR7S5G8_AQUAC</name>
<evidence type="ECO:0000256" key="1">
    <source>
        <dbReference type="SAM" id="MobiDB-lite"/>
    </source>
</evidence>
<reference evidence="2 3" key="1">
    <citation type="submission" date="2016-06" db="EMBL/GenBank/DDBJ databases">
        <authorList>
            <person name="Ramos C."/>
            <person name="Pintado A."/>
            <person name="Crespo-Gomez J.I."/>
        </authorList>
    </citation>
    <scope>NUCLEOTIDE SEQUENCE [LARGE SCALE GENOMIC DNA]</scope>
    <source>
        <strain evidence="2 3">AVO110</strain>
    </source>
</reference>
<accession>A0ABR7S5G8</accession>
<evidence type="ECO:0000313" key="2">
    <source>
        <dbReference type="EMBL" id="MBC9251851.1"/>
    </source>
</evidence>
<dbReference type="Proteomes" id="UP000744555">
    <property type="component" value="Unassembled WGS sequence"/>
</dbReference>
<keyword evidence="3" id="KW-1185">Reference proteome</keyword>
<gene>
    <name evidence="2" type="ORF">A9179_16395</name>
</gene>
<comment type="caution">
    <text evidence="2">The sequence shown here is derived from an EMBL/GenBank/DDBJ whole genome shotgun (WGS) entry which is preliminary data.</text>
</comment>